<evidence type="ECO:0000259" key="18">
    <source>
        <dbReference type="Pfam" id="PF07715"/>
    </source>
</evidence>
<feature type="chain" id="PRO_5046020348" description="Catecholate siderophore receptor Fiu" evidence="16">
    <location>
        <begin position="29"/>
        <end position="810"/>
    </location>
</feature>
<evidence type="ECO:0000256" key="5">
    <source>
        <dbReference type="ARBA" id="ARBA00022496"/>
    </source>
</evidence>
<evidence type="ECO:0000256" key="15">
    <source>
        <dbReference type="RuleBase" id="RU003357"/>
    </source>
</evidence>
<comment type="subcellular location">
    <subcellularLocation>
        <location evidence="1 14">Cell outer membrane</location>
        <topology evidence="1 14">Multi-pass membrane protein</topology>
    </subcellularLocation>
</comment>
<proteinExistence type="inferred from homology"/>
<evidence type="ECO:0000256" key="1">
    <source>
        <dbReference type="ARBA" id="ARBA00004571"/>
    </source>
</evidence>
<evidence type="ECO:0000256" key="4">
    <source>
        <dbReference type="ARBA" id="ARBA00022452"/>
    </source>
</evidence>
<keyword evidence="13 14" id="KW-0998">Cell outer membrane</keyword>
<dbReference type="PANTHER" id="PTHR32552:SF89">
    <property type="entry name" value="CATECHOLATE SIDEROPHORE RECEPTOR FIU"/>
    <property type="match status" value="1"/>
</dbReference>
<feature type="domain" description="TonB-dependent receptor-like beta-barrel" evidence="17">
    <location>
        <begin position="300"/>
        <end position="778"/>
    </location>
</feature>
<evidence type="ECO:0008006" key="21">
    <source>
        <dbReference type="Google" id="ProtNLM"/>
    </source>
</evidence>
<protein>
    <recommendedName>
        <fullName evidence="21">Catecholate siderophore receptor Fiu</fullName>
    </recommendedName>
</protein>
<keyword evidence="12" id="KW-0675">Receptor</keyword>
<keyword evidence="6 14" id="KW-0812">Transmembrane</keyword>
<evidence type="ECO:0000256" key="12">
    <source>
        <dbReference type="ARBA" id="ARBA00023170"/>
    </source>
</evidence>
<evidence type="ECO:0000256" key="8">
    <source>
        <dbReference type="ARBA" id="ARBA00023004"/>
    </source>
</evidence>
<keyword evidence="10 15" id="KW-0798">TonB box</keyword>
<dbReference type="EMBL" id="APOJ01000018">
    <property type="protein sequence ID" value="ENU27737.1"/>
    <property type="molecule type" value="Genomic_DNA"/>
</dbReference>
<dbReference type="RefSeq" id="WP_004660441.1">
    <property type="nucleotide sequence ID" value="NZ_BMDV01000011.1"/>
</dbReference>
<dbReference type="InterPro" id="IPR012910">
    <property type="entry name" value="Plug_dom"/>
</dbReference>
<dbReference type="PROSITE" id="PS52016">
    <property type="entry name" value="TONB_DEPENDENT_REC_3"/>
    <property type="match status" value="1"/>
</dbReference>
<keyword evidence="4 14" id="KW-1134">Transmembrane beta strand</keyword>
<gene>
    <name evidence="19" type="ORF">F992_01034</name>
</gene>
<reference evidence="19 20" key="2">
    <citation type="journal article" date="2016" name="Int. J. Syst. Evol. Microbiol.">
        <title>Taxonomy of haemolytic and/or proteolytic strains of the genus Acinetobacter with the proposal of Acinetobacter courvalinii sp. nov. (genomic species 14 sensu Bouvet &amp; Jeanjean), Acinetobacter dispersus sp. nov. (genomic species 17), Acinetobacter modestus sp. nov., Acinetobacter proteolyticus sp. nov. and Acinetobacter vivianii sp. nov.</title>
        <authorList>
            <person name="Nemec A."/>
            <person name="Radolfova-Krizova L."/>
            <person name="Maixnerova M."/>
            <person name="Vrestiakova E."/>
            <person name="Jezek P."/>
            <person name="Sedo O."/>
        </authorList>
    </citation>
    <scope>NUCLEOTIDE SEQUENCE [LARGE SCALE GENOMIC DNA]</scope>
    <source>
        <strain evidence="19 20">NIPH 236</strain>
    </source>
</reference>
<reference evidence="20" key="1">
    <citation type="submission" date="2013-02" db="EMBL/GenBank/DDBJ databases">
        <title>The Genome Sequence of Acinetobacter sp. NIPH 236.</title>
        <authorList>
            <consortium name="The Broad Institute Genome Sequencing Platform"/>
            <consortium name="The Broad Institute Genome Sequencing Center for Infectious Disease"/>
            <person name="Cerqueira G."/>
            <person name="Feldgarden M."/>
            <person name="Courvalin P."/>
            <person name="Perichon B."/>
            <person name="Grillot-Courvalin C."/>
            <person name="Clermont D."/>
            <person name="Rocha E."/>
            <person name="Yoon E.-J."/>
            <person name="Nemec A."/>
            <person name="Walker B."/>
            <person name="Young S.K."/>
            <person name="Zeng Q."/>
            <person name="Gargeya S."/>
            <person name="Fitzgerald M."/>
            <person name="Haas B."/>
            <person name="Abouelleil A."/>
            <person name="Alvarado L."/>
            <person name="Arachchi H.M."/>
            <person name="Berlin A.M."/>
            <person name="Chapman S.B."/>
            <person name="Dewar J."/>
            <person name="Goldberg J."/>
            <person name="Griggs A."/>
            <person name="Gujja S."/>
            <person name="Hansen M."/>
            <person name="Howarth C."/>
            <person name="Imamovic A."/>
            <person name="Larimer J."/>
            <person name="McCowan C."/>
            <person name="Murphy C."/>
            <person name="Neiman D."/>
            <person name="Pearson M."/>
            <person name="Priest M."/>
            <person name="Roberts A."/>
            <person name="Saif S."/>
            <person name="Shea T."/>
            <person name="Sisk P."/>
            <person name="Sykes S."/>
            <person name="Wortman J."/>
            <person name="Nusbaum C."/>
            <person name="Birren B."/>
        </authorList>
    </citation>
    <scope>NUCLEOTIDE SEQUENCE [LARGE SCALE GENOMIC DNA]</scope>
    <source>
        <strain evidence="20">NIPH 236</strain>
    </source>
</reference>
<dbReference type="CDD" id="cd01347">
    <property type="entry name" value="ligand_gated_channel"/>
    <property type="match status" value="1"/>
</dbReference>
<feature type="signal peptide" evidence="16">
    <location>
        <begin position="1"/>
        <end position="28"/>
    </location>
</feature>
<dbReference type="Gene3D" id="2.40.170.20">
    <property type="entry name" value="TonB-dependent receptor, beta-barrel domain"/>
    <property type="match status" value="1"/>
</dbReference>
<keyword evidence="3 14" id="KW-0813">Transport</keyword>
<keyword evidence="20" id="KW-1185">Reference proteome</keyword>
<comment type="caution">
    <text evidence="19">The sequence shown here is derived from an EMBL/GenBank/DDBJ whole genome shotgun (WGS) entry which is preliminary data.</text>
</comment>
<evidence type="ECO:0000256" key="2">
    <source>
        <dbReference type="ARBA" id="ARBA00009810"/>
    </source>
</evidence>
<dbReference type="PANTHER" id="PTHR32552">
    <property type="entry name" value="FERRICHROME IRON RECEPTOR-RELATED"/>
    <property type="match status" value="1"/>
</dbReference>
<evidence type="ECO:0000256" key="3">
    <source>
        <dbReference type="ARBA" id="ARBA00022448"/>
    </source>
</evidence>
<keyword evidence="8" id="KW-0408">Iron</keyword>
<evidence type="ECO:0000256" key="11">
    <source>
        <dbReference type="ARBA" id="ARBA00023136"/>
    </source>
</evidence>
<evidence type="ECO:0000256" key="16">
    <source>
        <dbReference type="SAM" id="SignalP"/>
    </source>
</evidence>
<evidence type="ECO:0000313" key="20">
    <source>
        <dbReference type="Proteomes" id="UP000013190"/>
    </source>
</evidence>
<evidence type="ECO:0000256" key="14">
    <source>
        <dbReference type="PROSITE-ProRule" id="PRU01360"/>
    </source>
</evidence>
<dbReference type="InterPro" id="IPR000531">
    <property type="entry name" value="Beta-barrel_TonB"/>
</dbReference>
<sequence length="810" mass="88308">MAKIKSRKHIATTPLVALAASLPLISHAATKEEKVTQLPTIEVNAEQGYKVDKSSSTKYTQPLLDTTQTIQVISKDLLQEQGAATLMEALQNTPGITMQLGENGNTSSGDTFQMRGFSTASQTYVDGIRDLGAITRDTFNLEQIEVIKGGAGSDAGRGSQSGYINLVTKLPKAESTRSTSLTWNTANHKRLTADINQAINDSVAFRLNVMGQEGGIEKRDVLENNGWAIAPSIVFGLDTSTRFYLYGQHIEQNNIPDGGIPTIGMDGYKYVFATPSYSDTTTKPAKTKEETDAVTAALRKDFNDKNTQWINNLNTALNNAPKVNRSNYYGSVEDFEDTTADMFTAKVESELADNILFTNTSRLGKSHIERNLTGTMGFVNPVTLDSKKVTYTYDKNTGVVSNLVNPMVIQAGFDSNNPNTWTSSRSHQAVIQENKILANASNFTINAKTGFIDHDISTGIELAKEEQTAWSTTATGTVPPANLYNPNANDPTSKFTKTGAYTGREQKTASAYLFDTLKFNEQFQVNGGARLDYYDIKQKTISISNNVPSSDIQSTNGNAVSWKVGALYKPMSIGSIYAAFSNSAIPAGSTGTLSTSTTSVDNPNLKTQRTKNYELGTKWDLLNKHLNVNLAAYRTENENQMTWDQDANAGKGDYVSEGKKRVEGVELSAVGQITKNWNVSAGIAHMKTKQLNQFSNSGVESPYVSWSPEWSGTLWTTYNIAGFKVGLGARYMDEQLRSTSATSATTSMSKIPAYTVFDAMAGYTFNKNAAVNLNIYNLADKEYIQTLNSGGNRVKLGTPRSAAITLSYKF</sequence>
<keyword evidence="5" id="KW-0410">Iron transport</keyword>
<dbReference type="Pfam" id="PF07715">
    <property type="entry name" value="Plug"/>
    <property type="match status" value="1"/>
</dbReference>
<dbReference type="InterPro" id="IPR039426">
    <property type="entry name" value="TonB-dep_rcpt-like"/>
</dbReference>
<evidence type="ECO:0000259" key="17">
    <source>
        <dbReference type="Pfam" id="PF00593"/>
    </source>
</evidence>
<keyword evidence="7 16" id="KW-0732">Signal</keyword>
<dbReference type="InterPro" id="IPR010105">
    <property type="entry name" value="TonB_sidphr_rcpt"/>
</dbReference>
<dbReference type="Proteomes" id="UP000013190">
    <property type="component" value="Unassembled WGS sequence"/>
</dbReference>
<comment type="similarity">
    <text evidence="2 14 15">Belongs to the TonB-dependent receptor family.</text>
</comment>
<evidence type="ECO:0000256" key="6">
    <source>
        <dbReference type="ARBA" id="ARBA00022692"/>
    </source>
</evidence>
<organism evidence="19 20">
    <name type="scientific">Acinetobacter modestus</name>
    <dbReference type="NCBI Taxonomy" id="1776740"/>
    <lineage>
        <taxon>Bacteria</taxon>
        <taxon>Pseudomonadati</taxon>
        <taxon>Pseudomonadota</taxon>
        <taxon>Gammaproteobacteria</taxon>
        <taxon>Moraxellales</taxon>
        <taxon>Moraxellaceae</taxon>
        <taxon>Acinetobacter</taxon>
    </lineage>
</organism>
<evidence type="ECO:0000256" key="13">
    <source>
        <dbReference type="ARBA" id="ARBA00023237"/>
    </source>
</evidence>
<name>A0ABN0JR23_9GAMM</name>
<dbReference type="GeneID" id="92834452"/>
<keyword evidence="9" id="KW-0406">Ion transport</keyword>
<dbReference type="SUPFAM" id="SSF56935">
    <property type="entry name" value="Porins"/>
    <property type="match status" value="1"/>
</dbReference>
<dbReference type="InterPro" id="IPR036942">
    <property type="entry name" value="Beta-barrel_TonB_sf"/>
</dbReference>
<dbReference type="InterPro" id="IPR037066">
    <property type="entry name" value="Plug_dom_sf"/>
</dbReference>
<dbReference type="NCBIfam" id="TIGR01783">
    <property type="entry name" value="TonB-siderophor"/>
    <property type="match status" value="1"/>
</dbReference>
<feature type="domain" description="TonB-dependent receptor plug" evidence="18">
    <location>
        <begin position="63"/>
        <end position="162"/>
    </location>
</feature>
<evidence type="ECO:0000313" key="19">
    <source>
        <dbReference type="EMBL" id="ENU27737.1"/>
    </source>
</evidence>
<evidence type="ECO:0000256" key="9">
    <source>
        <dbReference type="ARBA" id="ARBA00023065"/>
    </source>
</evidence>
<evidence type="ECO:0000256" key="7">
    <source>
        <dbReference type="ARBA" id="ARBA00022729"/>
    </source>
</evidence>
<evidence type="ECO:0000256" key="10">
    <source>
        <dbReference type="ARBA" id="ARBA00023077"/>
    </source>
</evidence>
<keyword evidence="11 14" id="KW-0472">Membrane</keyword>
<accession>A0ABN0JR23</accession>
<dbReference type="Gene3D" id="2.170.130.10">
    <property type="entry name" value="TonB-dependent receptor, plug domain"/>
    <property type="match status" value="1"/>
</dbReference>
<dbReference type="Pfam" id="PF00593">
    <property type="entry name" value="TonB_dep_Rec_b-barrel"/>
    <property type="match status" value="1"/>
</dbReference>